<feature type="region of interest" description="Disordered" evidence="2">
    <location>
        <begin position="1"/>
        <end position="20"/>
    </location>
</feature>
<dbReference type="Gene3D" id="3.30.559.10">
    <property type="entry name" value="Chloramphenicol acetyltransferase-like domain"/>
    <property type="match status" value="2"/>
</dbReference>
<protein>
    <recommendedName>
        <fullName evidence="5">Transferase family protein</fullName>
    </recommendedName>
</protein>
<dbReference type="EMBL" id="LXJU01000001">
    <property type="protein sequence ID" value="OGE57896.1"/>
    <property type="molecule type" value="Genomic_DNA"/>
</dbReference>
<evidence type="ECO:0000256" key="1">
    <source>
        <dbReference type="ARBA" id="ARBA00022679"/>
    </source>
</evidence>
<evidence type="ECO:0000313" key="4">
    <source>
        <dbReference type="Proteomes" id="UP000177622"/>
    </source>
</evidence>
<dbReference type="AlphaFoldDB" id="A0A1F5LXX9"/>
<dbReference type="Pfam" id="PF02458">
    <property type="entry name" value="Transferase"/>
    <property type="match status" value="3"/>
</dbReference>
<keyword evidence="1" id="KW-0808">Transferase</keyword>
<dbReference type="InterPro" id="IPR050317">
    <property type="entry name" value="Plant_Fungal_Acyltransferase"/>
</dbReference>
<evidence type="ECO:0008006" key="5">
    <source>
        <dbReference type="Google" id="ProtNLM"/>
    </source>
</evidence>
<keyword evidence="4" id="KW-1185">Reference proteome</keyword>
<dbReference type="STRING" id="1835702.A0A1F5LXX9"/>
<dbReference type="PANTHER" id="PTHR31642:SF310">
    <property type="entry name" value="FATTY ALCOHOL:CAFFEOYL-COA ACYLTRANSFERASE"/>
    <property type="match status" value="1"/>
</dbReference>
<reference evidence="3 4" key="1">
    <citation type="journal article" date="2016" name="Sci. Rep.">
        <title>Penicillium arizonense, a new, genome sequenced fungal species, reveals a high chemical diversity in secreted metabolites.</title>
        <authorList>
            <person name="Grijseels S."/>
            <person name="Nielsen J.C."/>
            <person name="Randelovic M."/>
            <person name="Nielsen J."/>
            <person name="Nielsen K.F."/>
            <person name="Workman M."/>
            <person name="Frisvad J.C."/>
        </authorList>
    </citation>
    <scope>NUCLEOTIDE SEQUENCE [LARGE SCALE GENOMIC DNA]</scope>
    <source>
        <strain evidence="3 4">CBS 141311</strain>
    </source>
</reference>
<comment type="caution">
    <text evidence="3">The sequence shown here is derived from an EMBL/GenBank/DDBJ whole genome shotgun (WGS) entry which is preliminary data.</text>
</comment>
<sequence>MTTFESTRLHPRLQQSAPTSTPLSILDATVARFAPTGAIWFFDEKPTNLNQETFISHLRDAFIETLSKFPQWAGQLQWAPIQPNGSHTERFNRPLLVYGTEADPGVEWRVIEHPLRADEIVPTTKERASTISGNRPGAWNGGDFNQGLFISSTPLALHNLKDYVYLPGMQVQINLLQGGGYAIGIKMAHCLADAQTLMVFVHLWATNSQKQFGQKPEPSIMGDPVFNPALLDSCAAGDIDAPEPDLALATAARELPLHRYSWWDTADEGYPKMCIPTTENSKPPPADLGLAIQQNKISPSTPAPWSSWDITRPIGYTLLHFSGLQIRNLQAQAQADANSRTDISRLDALLAHLWKSITKAREYTASQSPVYLNLSLGARPRVKPALPETFIGSPLFLTHVGMPGSQTCRATLGETAAKIRDTMKRFTPGAMGAMLHDAAHEISPQRLWQGFLGREHTLVTSWTRLGLYDVDFVGGGAVGGAPRYVHAVMPRMEGCLQIMDAAVGDGGMDVAVYLDEGDMGRLLGGYCCEV</sequence>
<evidence type="ECO:0000256" key="2">
    <source>
        <dbReference type="SAM" id="MobiDB-lite"/>
    </source>
</evidence>
<dbReference type="InterPro" id="IPR023213">
    <property type="entry name" value="CAT-like_dom_sf"/>
</dbReference>
<name>A0A1F5LXX9_PENAI</name>
<evidence type="ECO:0000313" key="3">
    <source>
        <dbReference type="EMBL" id="OGE57896.1"/>
    </source>
</evidence>
<dbReference type="OrthoDB" id="444127at2759"/>
<dbReference type="GO" id="GO:0016747">
    <property type="term" value="F:acyltransferase activity, transferring groups other than amino-acyl groups"/>
    <property type="evidence" value="ECO:0007669"/>
    <property type="project" value="TreeGrafter"/>
</dbReference>
<dbReference type="GeneID" id="34571781"/>
<proteinExistence type="predicted"/>
<dbReference type="PANTHER" id="PTHR31642">
    <property type="entry name" value="TRICHOTHECENE 3-O-ACETYLTRANSFERASE"/>
    <property type="match status" value="1"/>
</dbReference>
<accession>A0A1F5LXX9</accession>
<dbReference type="Proteomes" id="UP000177622">
    <property type="component" value="Unassembled WGS sequence"/>
</dbReference>
<organism evidence="3 4">
    <name type="scientific">Penicillium arizonense</name>
    <dbReference type="NCBI Taxonomy" id="1835702"/>
    <lineage>
        <taxon>Eukaryota</taxon>
        <taxon>Fungi</taxon>
        <taxon>Dikarya</taxon>
        <taxon>Ascomycota</taxon>
        <taxon>Pezizomycotina</taxon>
        <taxon>Eurotiomycetes</taxon>
        <taxon>Eurotiomycetidae</taxon>
        <taxon>Eurotiales</taxon>
        <taxon>Aspergillaceae</taxon>
        <taxon>Penicillium</taxon>
    </lineage>
</organism>
<gene>
    <name evidence="3" type="ORF">PENARI_c001G11682</name>
</gene>
<dbReference type="RefSeq" id="XP_022493319.1">
    <property type="nucleotide sequence ID" value="XM_022627047.1"/>
</dbReference>